<keyword evidence="5 6" id="KW-0067">ATP-binding</keyword>
<evidence type="ECO:0000259" key="10">
    <source>
        <dbReference type="Pfam" id="PF13090"/>
    </source>
</evidence>
<organism evidence="12 13">
    <name type="scientific">Acinetobacter bereziniae</name>
    <name type="common">Acinetobacter genomosp. 10</name>
    <dbReference type="NCBI Taxonomy" id="106648"/>
    <lineage>
        <taxon>Bacteria</taxon>
        <taxon>Pseudomonadati</taxon>
        <taxon>Pseudomonadota</taxon>
        <taxon>Gammaproteobacteria</taxon>
        <taxon>Moraxellales</taxon>
        <taxon>Moraxellaceae</taxon>
        <taxon>Acinetobacter</taxon>
    </lineage>
</organism>
<feature type="binding site" evidence="6">
    <location>
        <position position="604"/>
    </location>
    <ligand>
        <name>ATP</name>
        <dbReference type="ChEBI" id="CHEBI:30616"/>
    </ligand>
</feature>
<evidence type="ECO:0000256" key="6">
    <source>
        <dbReference type="HAMAP-Rule" id="MF_00347"/>
    </source>
</evidence>
<dbReference type="NCBIfam" id="NF003921">
    <property type="entry name" value="PRK05443.2-2"/>
    <property type="match status" value="1"/>
</dbReference>
<dbReference type="GO" id="GO:0008976">
    <property type="term" value="F:polyphosphate kinase activity"/>
    <property type="evidence" value="ECO:0007669"/>
    <property type="project" value="UniProtKB-UniRule"/>
</dbReference>
<dbReference type="EMBL" id="WNDP01000042">
    <property type="protein sequence ID" value="KAF1025315.1"/>
    <property type="molecule type" value="Genomic_DNA"/>
</dbReference>
<evidence type="ECO:0000256" key="4">
    <source>
        <dbReference type="ARBA" id="ARBA00022777"/>
    </source>
</evidence>
<feature type="active site" description="Phosphohistidine intermediate" evidence="6">
    <location>
        <position position="447"/>
    </location>
</feature>
<dbReference type="Pfam" id="PF13089">
    <property type="entry name" value="PP_kinase_N"/>
    <property type="match status" value="1"/>
</dbReference>
<comment type="similarity">
    <text evidence="6 7">Belongs to the polyphosphate kinase 1 (PPK1) family.</text>
</comment>
<dbReference type="NCBIfam" id="NF003917">
    <property type="entry name" value="PRK05443.1-1"/>
    <property type="match status" value="1"/>
</dbReference>
<keyword evidence="4 6" id="KW-0418">Kinase</keyword>
<keyword evidence="1 6" id="KW-0597">Phosphoprotein</keyword>
<evidence type="ECO:0000259" key="8">
    <source>
        <dbReference type="Pfam" id="PF02503"/>
    </source>
</evidence>
<dbReference type="SUPFAM" id="SSF143724">
    <property type="entry name" value="PHP14-like"/>
    <property type="match status" value="1"/>
</dbReference>
<dbReference type="InterPro" id="IPR003414">
    <property type="entry name" value="PP_kinase"/>
</dbReference>
<dbReference type="PANTHER" id="PTHR30218:SF0">
    <property type="entry name" value="POLYPHOSPHATE KINASE"/>
    <property type="match status" value="1"/>
</dbReference>
<comment type="function">
    <text evidence="6 7">Catalyzes the reversible transfer of the terminal phosphate of ATP to form a long-chain polyphosphate (polyP).</text>
</comment>
<evidence type="ECO:0000256" key="5">
    <source>
        <dbReference type="ARBA" id="ARBA00022840"/>
    </source>
</evidence>
<dbReference type="Gene3D" id="3.30.1840.10">
    <property type="entry name" value="Polyphosphate kinase middle domain"/>
    <property type="match status" value="1"/>
</dbReference>
<dbReference type="InterPro" id="IPR041108">
    <property type="entry name" value="PP_kinase_C_1"/>
</dbReference>
<dbReference type="InterPro" id="IPR025198">
    <property type="entry name" value="PPK_N_dom"/>
</dbReference>
<dbReference type="GO" id="GO:0006799">
    <property type="term" value="P:polyphosphate biosynthetic process"/>
    <property type="evidence" value="ECO:0007669"/>
    <property type="project" value="UniProtKB-UniRule"/>
</dbReference>
<dbReference type="EC" id="2.7.4.1" evidence="6 7"/>
<comment type="caution">
    <text evidence="12">The sequence shown here is derived from an EMBL/GenBank/DDBJ whole genome shotgun (WGS) entry which is preliminary data.</text>
</comment>
<feature type="binding site" evidence="6">
    <location>
        <position position="576"/>
    </location>
    <ligand>
        <name>ATP</name>
        <dbReference type="ChEBI" id="CHEBI:30616"/>
    </ligand>
</feature>
<dbReference type="Gene3D" id="3.30.870.10">
    <property type="entry name" value="Endonuclease Chain A"/>
    <property type="match status" value="2"/>
</dbReference>
<evidence type="ECO:0000259" key="9">
    <source>
        <dbReference type="Pfam" id="PF13089"/>
    </source>
</evidence>
<dbReference type="HAMAP" id="MF_00347">
    <property type="entry name" value="Polyphosphate_kinase"/>
    <property type="match status" value="1"/>
</dbReference>
<dbReference type="NCBIfam" id="NF003918">
    <property type="entry name" value="PRK05443.1-2"/>
    <property type="match status" value="1"/>
</dbReference>
<dbReference type="InterPro" id="IPR036832">
    <property type="entry name" value="PPK_N_dom_sf"/>
</dbReference>
<dbReference type="InterPro" id="IPR025200">
    <property type="entry name" value="PPK_C_dom2"/>
</dbReference>
<evidence type="ECO:0000313" key="13">
    <source>
        <dbReference type="Proteomes" id="UP000490535"/>
    </source>
</evidence>
<reference evidence="13" key="1">
    <citation type="journal article" date="2020" name="MBio">
        <title>Horizontal gene transfer to a defensive symbiont with a reduced genome amongst a multipartite beetle microbiome.</title>
        <authorList>
            <person name="Waterworth S.C."/>
            <person name="Florez L.V."/>
            <person name="Rees E.R."/>
            <person name="Hertweck C."/>
            <person name="Kaltenpoth M."/>
            <person name="Kwan J.C."/>
        </authorList>
    </citation>
    <scope>NUCLEOTIDE SEQUENCE [LARGE SCALE GENOMIC DNA]</scope>
</reference>
<keyword evidence="6" id="KW-0460">Magnesium</keyword>
<proteinExistence type="inferred from homology"/>
<dbReference type="GO" id="GO:0009358">
    <property type="term" value="C:polyphosphate kinase complex"/>
    <property type="evidence" value="ECO:0007669"/>
    <property type="project" value="InterPro"/>
</dbReference>
<dbReference type="Pfam" id="PF02503">
    <property type="entry name" value="PP_kinase"/>
    <property type="match status" value="1"/>
</dbReference>
<keyword evidence="2 6" id="KW-0808">Transferase</keyword>
<accession>A0A833PGS1</accession>
<evidence type="ECO:0000256" key="3">
    <source>
        <dbReference type="ARBA" id="ARBA00022741"/>
    </source>
</evidence>
<dbReference type="CDD" id="cd09165">
    <property type="entry name" value="PLDc_PaPPK1_C1_like"/>
    <property type="match status" value="1"/>
</dbReference>
<feature type="domain" description="Polyphosphate kinase N-terminal" evidence="9">
    <location>
        <begin position="23"/>
        <end position="128"/>
    </location>
</feature>
<dbReference type="GO" id="GO:0046872">
    <property type="term" value="F:metal ion binding"/>
    <property type="evidence" value="ECO:0007669"/>
    <property type="project" value="UniProtKB-KW"/>
</dbReference>
<dbReference type="NCBIfam" id="TIGR03705">
    <property type="entry name" value="poly_P_kin"/>
    <property type="match status" value="1"/>
</dbReference>
<dbReference type="SUPFAM" id="SSF56024">
    <property type="entry name" value="Phospholipase D/nuclease"/>
    <property type="match status" value="2"/>
</dbReference>
<comment type="cofactor">
    <cofactor evidence="6">
        <name>Mg(2+)</name>
        <dbReference type="ChEBI" id="CHEBI:18420"/>
    </cofactor>
</comment>
<feature type="binding site" evidence="6">
    <location>
        <position position="61"/>
    </location>
    <ligand>
        <name>ATP</name>
        <dbReference type="ChEBI" id="CHEBI:30616"/>
    </ligand>
</feature>
<evidence type="ECO:0000256" key="7">
    <source>
        <dbReference type="RuleBase" id="RU003800"/>
    </source>
</evidence>
<protein>
    <recommendedName>
        <fullName evidence="6 7">Polyphosphate kinase</fullName>
        <ecNumber evidence="6 7">2.7.4.1</ecNumber>
    </recommendedName>
    <alternativeName>
        <fullName evidence="6">ATP-polyphosphate phosphotransferase</fullName>
    </alternativeName>
    <alternativeName>
        <fullName evidence="6">Polyphosphoric acid kinase</fullName>
    </alternativeName>
</protein>
<feature type="binding site" evidence="6">
    <location>
        <position position="480"/>
    </location>
    <ligand>
        <name>ATP</name>
        <dbReference type="ChEBI" id="CHEBI:30616"/>
    </ligand>
</feature>
<comment type="PTM">
    <text evidence="6 7">An intermediate of this reaction is the autophosphorylated ppk in which a phosphate is covalently linked to a histidine residue through a N-P bond.</text>
</comment>
<keyword evidence="6" id="KW-0479">Metal-binding</keyword>
<dbReference type="GO" id="GO:0005524">
    <property type="term" value="F:ATP binding"/>
    <property type="evidence" value="ECO:0007669"/>
    <property type="project" value="UniProtKB-KW"/>
</dbReference>
<comment type="catalytic activity">
    <reaction evidence="6 7">
        <text>[phosphate](n) + ATP = [phosphate](n+1) + ADP</text>
        <dbReference type="Rhea" id="RHEA:19573"/>
        <dbReference type="Rhea" id="RHEA-COMP:9859"/>
        <dbReference type="Rhea" id="RHEA-COMP:14280"/>
        <dbReference type="ChEBI" id="CHEBI:16838"/>
        <dbReference type="ChEBI" id="CHEBI:30616"/>
        <dbReference type="ChEBI" id="CHEBI:456216"/>
        <dbReference type="EC" id="2.7.4.1"/>
    </reaction>
</comment>
<dbReference type="PIRSF" id="PIRSF015589">
    <property type="entry name" value="PP_kinase"/>
    <property type="match status" value="1"/>
</dbReference>
<evidence type="ECO:0000313" key="12">
    <source>
        <dbReference type="EMBL" id="KAF1025315.1"/>
    </source>
</evidence>
<dbReference type="Proteomes" id="UP000490535">
    <property type="component" value="Unassembled WGS sequence"/>
</dbReference>
<dbReference type="InterPro" id="IPR036830">
    <property type="entry name" value="PP_kinase_middle_dom_sf"/>
</dbReference>
<evidence type="ECO:0000259" key="11">
    <source>
        <dbReference type="Pfam" id="PF17941"/>
    </source>
</evidence>
<dbReference type="SUPFAM" id="SSF140356">
    <property type="entry name" value="PPK N-terminal domain-like"/>
    <property type="match status" value="1"/>
</dbReference>
<evidence type="ECO:0000256" key="1">
    <source>
        <dbReference type="ARBA" id="ARBA00022553"/>
    </source>
</evidence>
<feature type="binding site" evidence="6">
    <location>
        <position position="387"/>
    </location>
    <ligand>
        <name>Mg(2+)</name>
        <dbReference type="ChEBI" id="CHEBI:18420"/>
    </ligand>
</feature>
<evidence type="ECO:0000256" key="2">
    <source>
        <dbReference type="ARBA" id="ARBA00022679"/>
    </source>
</evidence>
<gene>
    <name evidence="12" type="primary">ppk_2</name>
    <name evidence="6" type="synonym">ppk</name>
    <name evidence="12" type="ORF">GAK29_02027</name>
</gene>
<dbReference type="AlphaFoldDB" id="A0A833PGS1"/>
<name>A0A833PGS1_ACIBZ</name>
<keyword evidence="3 6" id="KW-0547">Nucleotide-binding</keyword>
<dbReference type="CDD" id="cd09168">
    <property type="entry name" value="PLDc_PaPPK1_C2_like"/>
    <property type="match status" value="1"/>
</dbReference>
<sequence>MTQIMSVSKNSTSSEFQHSSSSYINREISLLEFHKRVLAQAKDENHPLLERLNFLIIFSRNLDEFFEIRVAGLMKQIDFKTITTAPDGIPNEVIIEQISESAHLAIQEQYDTLNHILLPELENYGVKFIQYNNILEKHLDWIKHYFFKQVQPVVTPISLDPAHPFPRLVNKSLNFIVTLEGKDAFGRQIELAIVPAPRSLPRVVRLPDELTGGEEHYILLSAIIQQHISDLFPGMTATGCYQFRVTRNADLTLAEDVDDLAVALKDELSSRRFGRAVRLEIADNCPNSINHYLLEQFDLDPKHLYQVNGPVNLTRLITDFDIPELRFKPYQAVIPKVLRNSNKIFEVLTKQDLLLHHPFDSFKPVINLLREAAQDPNVLAIKQTLYRSGPGSEIVQVLAEAARNGKEVTAIIELRARFDEESNITVANILQEAGAVVVYGIVGYKTHAKMILVVRREAGKLKRYVHLGTGNYHAGNARMYTDYGLLTTNEEICEDVHKIFQELTGMGKLLKLKKLFHAPFTLHSQLLHLIEQETAHAKAGKKARIIIKVNALTEPKLISALYIASQAGVKIDLIIRSICCLRPQIKGLSENIRVRSIVGRYLEHTRVYYFHNDGHDDLYCASADWMGRNLFSRVETCFPIEDKKLKKQIIAYGLLSYLKDNVRAWELDANDQWHAISPKSGEEAHIAQQLLMKQRIIPTTA</sequence>
<dbReference type="Pfam" id="PF13090">
    <property type="entry name" value="PP_kinase_C"/>
    <property type="match status" value="1"/>
</dbReference>
<dbReference type="Pfam" id="PF17941">
    <property type="entry name" value="PP_kinase_C_1"/>
    <property type="match status" value="1"/>
</dbReference>
<feature type="domain" description="Polyphosphate kinase C-terminal" evidence="10">
    <location>
        <begin position="515"/>
        <end position="687"/>
    </location>
</feature>
<dbReference type="PANTHER" id="PTHR30218">
    <property type="entry name" value="POLYPHOSPHATE KINASE"/>
    <property type="match status" value="1"/>
</dbReference>
<feature type="binding site" evidence="6">
    <location>
        <position position="417"/>
    </location>
    <ligand>
        <name>Mg(2+)</name>
        <dbReference type="ChEBI" id="CHEBI:18420"/>
    </ligand>
</feature>
<feature type="domain" description="Polyphosphate kinase middle" evidence="8">
    <location>
        <begin position="139"/>
        <end position="317"/>
    </location>
</feature>
<dbReference type="InterPro" id="IPR024953">
    <property type="entry name" value="PP_kinase_middle"/>
</dbReference>
<feature type="domain" description="Polyphosphate kinase C-terminal" evidence="11">
    <location>
        <begin position="343"/>
        <end position="506"/>
    </location>
</feature>
<dbReference type="Gene3D" id="1.20.58.310">
    <property type="entry name" value="Polyphosphate kinase N-terminal domain"/>
    <property type="match status" value="1"/>
</dbReference>